<evidence type="ECO:0000313" key="8">
    <source>
        <dbReference type="EMBL" id="CAD5223864.1"/>
    </source>
</evidence>
<evidence type="ECO:0000259" key="7">
    <source>
        <dbReference type="Pfam" id="PF12706"/>
    </source>
</evidence>
<comment type="catalytic activity">
    <reaction evidence="4">
        <text>N-(5Z,8Z,11Z,14Z-eicosatetraenoyl)-1,2-di-(9Z-octadecenoyl)-sn-glycero-3-phosphoethanolamine + H2O = N-(5Z,8Z,11Z,14Z-eicosatetraenoyl)-ethanolamine + 1,2-di-(9Z-octadecenoyl)-sn-glycero-3-phosphate + H(+)</text>
        <dbReference type="Rhea" id="RHEA:45528"/>
        <dbReference type="ChEBI" id="CHEBI:2700"/>
        <dbReference type="ChEBI" id="CHEBI:15377"/>
        <dbReference type="ChEBI" id="CHEBI:15378"/>
        <dbReference type="ChEBI" id="CHEBI:74546"/>
        <dbReference type="ChEBI" id="CHEBI:85277"/>
    </reaction>
    <physiologicalReaction direction="left-to-right" evidence="4">
        <dbReference type="Rhea" id="RHEA:45529"/>
    </physiologicalReaction>
</comment>
<keyword evidence="6" id="KW-0862">Zinc</keyword>
<keyword evidence="3" id="KW-0443">Lipid metabolism</keyword>
<dbReference type="EMBL" id="CAJFCW020000005">
    <property type="protein sequence ID" value="CAG9119022.1"/>
    <property type="molecule type" value="Genomic_DNA"/>
</dbReference>
<keyword evidence="3" id="KW-0442">Lipid degradation</keyword>
<feature type="binding site" evidence="6">
    <location>
        <position position="130"/>
    </location>
    <ligand>
        <name>Zn(2+)</name>
        <dbReference type="ChEBI" id="CHEBI:29105"/>
        <label>2</label>
    </ligand>
</feature>
<name>A0A811L9R9_9BILA</name>
<reference evidence="8" key="1">
    <citation type="submission" date="2020-09" db="EMBL/GenBank/DDBJ databases">
        <authorList>
            <person name="Kikuchi T."/>
        </authorList>
    </citation>
    <scope>NUCLEOTIDE SEQUENCE</scope>
    <source>
        <strain evidence="8">SH1</strain>
    </source>
</reference>
<dbReference type="PANTHER" id="PTHR15032">
    <property type="entry name" value="N-ACYL-PHOSPHATIDYLETHANOLAMINE-HYDROLYZING PHOSPHOLIPASE D"/>
    <property type="match status" value="1"/>
</dbReference>
<evidence type="ECO:0000256" key="4">
    <source>
        <dbReference type="ARBA" id="ARBA00048025"/>
    </source>
</evidence>
<dbReference type="Pfam" id="PF12706">
    <property type="entry name" value="Lactamase_B_2"/>
    <property type="match status" value="1"/>
</dbReference>
<keyword evidence="9" id="KW-1185">Reference proteome</keyword>
<feature type="binding site" evidence="6">
    <location>
        <position position="225"/>
    </location>
    <ligand>
        <name>Zn(2+)</name>
        <dbReference type="ChEBI" id="CHEBI:29105"/>
        <label>1</label>
    </ligand>
</feature>
<feature type="binding site" evidence="6">
    <location>
        <position position="127"/>
    </location>
    <ligand>
        <name>Zn(2+)</name>
        <dbReference type="ChEBI" id="CHEBI:29105"/>
        <label>1</label>
    </ligand>
</feature>
<dbReference type="EC" id="3.1.4.54" evidence="2"/>
<dbReference type="Proteomes" id="UP000614601">
    <property type="component" value="Unassembled WGS sequence"/>
</dbReference>
<dbReference type="GO" id="GO:0008270">
    <property type="term" value="F:zinc ion binding"/>
    <property type="evidence" value="ECO:0007669"/>
    <property type="project" value="InterPro"/>
</dbReference>
<dbReference type="EMBL" id="CAJFDH010000005">
    <property type="protein sequence ID" value="CAD5223864.1"/>
    <property type="molecule type" value="Genomic_DNA"/>
</dbReference>
<keyword evidence="3" id="KW-1208">Phospholipid metabolism</keyword>
<dbReference type="GO" id="GO:0070291">
    <property type="term" value="P:N-acylethanolamine metabolic process"/>
    <property type="evidence" value="ECO:0007669"/>
    <property type="project" value="TreeGrafter"/>
</dbReference>
<dbReference type="Proteomes" id="UP000783686">
    <property type="component" value="Unassembled WGS sequence"/>
</dbReference>
<evidence type="ECO:0000256" key="1">
    <source>
        <dbReference type="ARBA" id="ARBA00010127"/>
    </source>
</evidence>
<feature type="binding site" evidence="6">
    <location>
        <position position="194"/>
    </location>
    <ligand>
        <name>Zn(2+)</name>
        <dbReference type="ChEBI" id="CHEBI:29105"/>
        <label>1</label>
    </ligand>
</feature>
<dbReference type="OrthoDB" id="332863at2759"/>
<evidence type="ECO:0000313" key="9">
    <source>
        <dbReference type="Proteomes" id="UP000614601"/>
    </source>
</evidence>
<dbReference type="GO" id="GO:0005737">
    <property type="term" value="C:cytoplasm"/>
    <property type="evidence" value="ECO:0007669"/>
    <property type="project" value="TreeGrafter"/>
</dbReference>
<dbReference type="SUPFAM" id="SSF56281">
    <property type="entry name" value="Metallo-hydrolase/oxidoreductase"/>
    <property type="match status" value="1"/>
</dbReference>
<protein>
    <recommendedName>
        <fullName evidence="2">N-acetylphosphatidylethanolamine-hydrolyzing phospholipase D</fullName>
        <ecNumber evidence="2">3.1.4.54</ecNumber>
    </recommendedName>
</protein>
<proteinExistence type="inferred from homology"/>
<dbReference type="InterPro" id="IPR036866">
    <property type="entry name" value="RibonucZ/Hydroxyglut_hydro"/>
</dbReference>
<evidence type="ECO:0000256" key="5">
    <source>
        <dbReference type="PIRSR" id="PIRSR038896-50"/>
    </source>
</evidence>
<gene>
    <name evidence="8" type="ORF">BOKJ2_LOCUS10634</name>
</gene>
<dbReference type="GO" id="GO:0009395">
    <property type="term" value="P:phospholipid catabolic process"/>
    <property type="evidence" value="ECO:0007669"/>
    <property type="project" value="UniProtKB-KW"/>
</dbReference>
<feature type="binding site" evidence="6">
    <location>
        <position position="285"/>
    </location>
    <ligand>
        <name>Zn(2+)</name>
        <dbReference type="ChEBI" id="CHEBI:29105"/>
        <label>2</label>
    </ligand>
</feature>
<sequence>MFAVPEYDGRYGNPKSFTNWPGLPGLKELFKMWFLTKNNGSVPGEEVLNKTLPVQKPVFDLTSKISATWLGHATVFVHLEEINFITDPVWADRVSPFSFVGPKRYREPPCKIEELPDIQFGVISHNHYDHYDLDAIRDLSTRFPKMKWFVPKGLRENILKYTQENEVFELVWGEHITVTHNDNSVKVWSVPAQHWSLRWLFDKNKSLWSGWVVEGPSKKFYFAGDTGYVTTEFEKIGKNLGPFDLSAIPIGAYAPRFFMTGQHIDPQEAVHVHKLVQSKKSMAIHWGTYPMGSYEPYMEPKTWLQEEVLKANLTPADFDTVNHGETITERQEKT</sequence>
<feature type="domain" description="Metallo-beta-lactamase" evidence="7">
    <location>
        <begin position="83"/>
        <end position="286"/>
    </location>
</feature>
<feature type="binding site" evidence="6">
    <location>
        <position position="129"/>
    </location>
    <ligand>
        <name>Zn(2+)</name>
        <dbReference type="ChEBI" id="CHEBI:29105"/>
        <label>2</label>
    </ligand>
</feature>
<evidence type="ECO:0000256" key="2">
    <source>
        <dbReference type="ARBA" id="ARBA00012279"/>
    </source>
</evidence>
<feature type="binding site" evidence="5">
    <location>
        <position position="263"/>
    </location>
    <ligand>
        <name>an N-acyl-1,2-diacyl-sn-glycero-3-phosphoethanolamine</name>
        <dbReference type="ChEBI" id="CHEBI:62537"/>
    </ligand>
</feature>
<dbReference type="InterPro" id="IPR024884">
    <property type="entry name" value="NAPE-PLD"/>
</dbReference>
<keyword evidence="6" id="KW-0479">Metal-binding</keyword>
<comment type="similarity">
    <text evidence="1">Belongs to the NAPE-PLD family.</text>
</comment>
<keyword evidence="3" id="KW-0595">Phospholipid degradation</keyword>
<dbReference type="Gene3D" id="3.60.15.10">
    <property type="entry name" value="Ribonuclease Z/Hydroxyacylglutathione hydrolase-like"/>
    <property type="match status" value="1"/>
</dbReference>
<evidence type="ECO:0000256" key="3">
    <source>
        <dbReference type="ARBA" id="ARBA00022668"/>
    </source>
</evidence>
<dbReference type="PANTHER" id="PTHR15032:SF4">
    <property type="entry name" value="N-ACYL-PHOSPHATIDYLETHANOLAMINE-HYDROLYZING PHOSPHOLIPASE D"/>
    <property type="match status" value="1"/>
</dbReference>
<evidence type="ECO:0000256" key="6">
    <source>
        <dbReference type="PIRSR" id="PIRSR038896-51"/>
    </source>
</evidence>
<comment type="cofactor">
    <cofactor evidence="6">
        <name>Zn(2+)</name>
        <dbReference type="ChEBI" id="CHEBI:29105"/>
    </cofactor>
    <text evidence="6">Binds 2 zinc divalent cations per subunit.</text>
</comment>
<feature type="binding site" evidence="6">
    <location>
        <position position="225"/>
    </location>
    <ligand>
        <name>Zn(2+)</name>
        <dbReference type="ChEBI" id="CHEBI:29105"/>
        <label>2</label>
    </ligand>
</feature>
<feature type="binding site" evidence="5">
    <location>
        <position position="128"/>
    </location>
    <ligand>
        <name>an N-acyl-1,2-diacyl-sn-glycero-3-phosphoethanolamine</name>
        <dbReference type="ChEBI" id="CHEBI:62537"/>
    </ligand>
</feature>
<comment type="caution">
    <text evidence="8">The sequence shown here is derived from an EMBL/GenBank/DDBJ whole genome shotgun (WGS) entry which is preliminary data.</text>
</comment>
<dbReference type="GO" id="GO:0070290">
    <property type="term" value="F:N-acylphosphatidylethanolamine-specific phospholipase D activity"/>
    <property type="evidence" value="ECO:0007669"/>
    <property type="project" value="UniProtKB-EC"/>
</dbReference>
<organism evidence="8 9">
    <name type="scientific">Bursaphelenchus okinawaensis</name>
    <dbReference type="NCBI Taxonomy" id="465554"/>
    <lineage>
        <taxon>Eukaryota</taxon>
        <taxon>Metazoa</taxon>
        <taxon>Ecdysozoa</taxon>
        <taxon>Nematoda</taxon>
        <taxon>Chromadorea</taxon>
        <taxon>Rhabditida</taxon>
        <taxon>Tylenchina</taxon>
        <taxon>Tylenchomorpha</taxon>
        <taxon>Aphelenchoidea</taxon>
        <taxon>Aphelenchoididae</taxon>
        <taxon>Bursaphelenchus</taxon>
    </lineage>
</organism>
<dbReference type="InterPro" id="IPR001279">
    <property type="entry name" value="Metallo-B-lactamas"/>
</dbReference>
<dbReference type="GO" id="GO:0070292">
    <property type="term" value="P:N-acylphosphatidylethanolamine metabolic process"/>
    <property type="evidence" value="ECO:0007669"/>
    <property type="project" value="TreeGrafter"/>
</dbReference>
<accession>A0A811L9R9</accession>
<dbReference type="PIRSF" id="PIRSF038896">
    <property type="entry name" value="NAPE-PLD"/>
    <property type="match status" value="1"/>
</dbReference>
<feature type="binding site" evidence="6">
    <location>
        <position position="125"/>
    </location>
    <ligand>
        <name>Zn(2+)</name>
        <dbReference type="ChEBI" id="CHEBI:29105"/>
        <label>1</label>
    </ligand>
</feature>
<dbReference type="AlphaFoldDB" id="A0A811L9R9"/>